<evidence type="ECO:0000313" key="4">
    <source>
        <dbReference type="Proteomes" id="UP000679284"/>
    </source>
</evidence>
<dbReference type="InterPro" id="IPR038696">
    <property type="entry name" value="IalB_sf"/>
</dbReference>
<accession>A0A8J8MSI5</accession>
<dbReference type="InterPro" id="IPR010642">
    <property type="entry name" value="Invasion_prot_B"/>
</dbReference>
<dbReference type="AlphaFoldDB" id="A0A8J8MSI5"/>
<keyword evidence="2" id="KW-0732">Signal</keyword>
<dbReference type="Proteomes" id="UP000679284">
    <property type="component" value="Chromosome"/>
</dbReference>
<dbReference type="Pfam" id="PF06776">
    <property type="entry name" value="IalB"/>
    <property type="match status" value="1"/>
</dbReference>
<evidence type="ECO:0000256" key="1">
    <source>
        <dbReference type="SAM" id="MobiDB-lite"/>
    </source>
</evidence>
<evidence type="ECO:0000313" key="3">
    <source>
        <dbReference type="EMBL" id="QUS35418.1"/>
    </source>
</evidence>
<dbReference type="EMBL" id="CP047289">
    <property type="protein sequence ID" value="QUS35418.1"/>
    <property type="molecule type" value="Genomic_DNA"/>
</dbReference>
<name>A0A8J8MSI5_9RHOB</name>
<proteinExistence type="predicted"/>
<gene>
    <name evidence="3" type="ORF">GR316_03520</name>
</gene>
<dbReference type="KEGG" id="fap:GR316_03520"/>
<sequence length="205" mass="21648">MSRKLPSLLALMIGLGLAVPAFAQDAPAPAADDATAEQGLSMGQTEGQPAQDGPGSMYVEATFEDWQQRCIRAEEGQKDRCQLYKLLKDDQNNAVAEFSLFNLPQGNQAAAGATVIVPLETLLTANLSLKVDSSPAKVYPFTWCSEVGCVARIGFTQAEVDALKRGSKAVLTIVPVVAPDQKVNLDVSLAGFTAGYDAVVTSNAE</sequence>
<feature type="signal peptide" evidence="2">
    <location>
        <begin position="1"/>
        <end position="23"/>
    </location>
</feature>
<organism evidence="3 4">
    <name type="scientific">Falsirhodobacter algicola</name>
    <dbReference type="NCBI Taxonomy" id="2692330"/>
    <lineage>
        <taxon>Bacteria</taxon>
        <taxon>Pseudomonadati</taxon>
        <taxon>Pseudomonadota</taxon>
        <taxon>Alphaproteobacteria</taxon>
        <taxon>Rhodobacterales</taxon>
        <taxon>Paracoccaceae</taxon>
        <taxon>Falsirhodobacter</taxon>
    </lineage>
</organism>
<evidence type="ECO:0000256" key="2">
    <source>
        <dbReference type="SAM" id="SignalP"/>
    </source>
</evidence>
<keyword evidence="4" id="KW-1185">Reference proteome</keyword>
<feature type="chain" id="PRO_5035190625" evidence="2">
    <location>
        <begin position="24"/>
        <end position="205"/>
    </location>
</feature>
<feature type="region of interest" description="Disordered" evidence="1">
    <location>
        <begin position="29"/>
        <end position="55"/>
    </location>
</feature>
<dbReference type="RefSeq" id="WP_211784666.1">
    <property type="nucleotide sequence ID" value="NZ_CP047289.1"/>
</dbReference>
<protein>
    <submittedName>
        <fullName evidence="3">Invasion associated locus B family protein</fullName>
    </submittedName>
</protein>
<reference evidence="3" key="1">
    <citation type="submission" date="2020-01" db="EMBL/GenBank/DDBJ databases">
        <authorList>
            <person name="Yang Y."/>
            <person name="Kwon Y.M."/>
        </authorList>
    </citation>
    <scope>NUCLEOTIDE SEQUENCE</scope>
    <source>
        <strain evidence="3">PG104</strain>
    </source>
</reference>
<dbReference type="Gene3D" id="2.60.40.1880">
    <property type="entry name" value="Invasion associated locus B (IalB) protein"/>
    <property type="match status" value="1"/>
</dbReference>